<feature type="domain" description="NAD-glutamate dehydrogenase ACT2" evidence="5">
    <location>
        <begin position="401"/>
        <end position="490"/>
    </location>
</feature>
<protein>
    <submittedName>
        <fullName evidence="7">NAD-glutamate dehydrogenase</fullName>
    </submittedName>
</protein>
<dbReference type="InterPro" id="IPR024727">
    <property type="entry name" value="NAD_Glu_DH_N_ACT1"/>
</dbReference>
<dbReference type="GO" id="GO:0006538">
    <property type="term" value="P:L-glutamate catabolic process"/>
    <property type="evidence" value="ECO:0007669"/>
    <property type="project" value="InterPro"/>
</dbReference>
<dbReference type="Pfam" id="PF21077">
    <property type="entry name" value="GDH_ACT3"/>
    <property type="match status" value="1"/>
</dbReference>
<evidence type="ECO:0000313" key="7">
    <source>
        <dbReference type="EMBL" id="NDY95270.1"/>
    </source>
</evidence>
<dbReference type="Pfam" id="PF21079">
    <property type="entry name" value="GDH_HM2"/>
    <property type="match status" value="1"/>
</dbReference>
<dbReference type="GO" id="GO:0004352">
    <property type="term" value="F:glutamate dehydrogenase (NAD+) activity"/>
    <property type="evidence" value="ECO:0007669"/>
    <property type="project" value="InterPro"/>
</dbReference>
<feature type="domain" description="NAD-glutamate dehydrogenase N-terminal ACT1" evidence="4">
    <location>
        <begin position="32"/>
        <end position="171"/>
    </location>
</feature>
<organism evidence="7 8">
    <name type="scientific">Wenzhouxiangella limi</name>
    <dbReference type="NCBI Taxonomy" id="2707351"/>
    <lineage>
        <taxon>Bacteria</taxon>
        <taxon>Pseudomonadati</taxon>
        <taxon>Pseudomonadota</taxon>
        <taxon>Gammaproteobacteria</taxon>
        <taxon>Chromatiales</taxon>
        <taxon>Wenzhouxiangellaceae</taxon>
        <taxon>Wenzhouxiangella</taxon>
    </lineage>
</organism>
<dbReference type="Pfam" id="PF21074">
    <property type="entry name" value="GDH_C"/>
    <property type="match status" value="1"/>
</dbReference>
<evidence type="ECO:0000256" key="1">
    <source>
        <dbReference type="ARBA" id="ARBA00023002"/>
    </source>
</evidence>
<dbReference type="Pfam" id="PF21078">
    <property type="entry name" value="GDH_HM3"/>
    <property type="match status" value="1"/>
</dbReference>
<dbReference type="PIRSF" id="PIRSF036761">
    <property type="entry name" value="GDH_Mll4104"/>
    <property type="match status" value="1"/>
</dbReference>
<dbReference type="PANTHER" id="PTHR43403">
    <property type="entry name" value="NAD-SPECIFIC GLUTAMATE DEHYDROGENASE"/>
    <property type="match status" value="1"/>
</dbReference>
<dbReference type="InterPro" id="IPR036291">
    <property type="entry name" value="NAD(P)-bd_dom_sf"/>
</dbReference>
<feature type="domain" description="NAD-glutamate dehydrogenase catalytic" evidence="2">
    <location>
        <begin position="771"/>
        <end position="1265"/>
    </location>
</feature>
<evidence type="ECO:0000259" key="4">
    <source>
        <dbReference type="Pfam" id="PF21075"/>
    </source>
</evidence>
<dbReference type="InterPro" id="IPR049056">
    <property type="entry name" value="NAD_Glu_DH_HM3"/>
</dbReference>
<dbReference type="PANTHER" id="PTHR43403:SF1">
    <property type="entry name" value="NAD-SPECIFIC GLUTAMATE DEHYDROGENASE"/>
    <property type="match status" value="1"/>
</dbReference>
<dbReference type="Proteomes" id="UP000484885">
    <property type="component" value="Unassembled WGS sequence"/>
</dbReference>
<dbReference type="Pfam" id="PF21076">
    <property type="entry name" value="GDH_ACT2"/>
    <property type="match status" value="1"/>
</dbReference>
<dbReference type="Pfam" id="PF21073">
    <property type="entry name" value="GDH_HM1"/>
    <property type="match status" value="1"/>
</dbReference>
<evidence type="ECO:0000313" key="8">
    <source>
        <dbReference type="Proteomes" id="UP000484885"/>
    </source>
</evidence>
<accession>A0A845UZD0</accession>
<dbReference type="GO" id="GO:0004069">
    <property type="term" value="F:L-aspartate:2-oxoglutarate aminotransferase activity"/>
    <property type="evidence" value="ECO:0007669"/>
    <property type="project" value="InterPro"/>
</dbReference>
<dbReference type="InterPro" id="IPR007780">
    <property type="entry name" value="NAD_Glu_DH_bac"/>
</dbReference>
<reference evidence="7 8" key="1">
    <citation type="submission" date="2020-02" db="EMBL/GenBank/DDBJ databases">
        <authorList>
            <person name="Zhang X.-Y."/>
        </authorList>
    </citation>
    <scope>NUCLEOTIDE SEQUENCE [LARGE SCALE GENOMIC DNA]</scope>
    <source>
        <strain evidence="7 8">C33</strain>
    </source>
</reference>
<name>A0A845UZD0_9GAMM</name>
<comment type="caution">
    <text evidence="7">The sequence shown here is derived from an EMBL/GenBank/DDBJ whole genome shotgun (WGS) entry which is preliminary data.</text>
</comment>
<dbReference type="InterPro" id="IPR049058">
    <property type="entry name" value="NAD_Glu_DH_HM2"/>
</dbReference>
<dbReference type="SUPFAM" id="SSF51735">
    <property type="entry name" value="NAD(P)-binding Rossmann-fold domains"/>
    <property type="match status" value="1"/>
</dbReference>
<dbReference type="Pfam" id="PF21075">
    <property type="entry name" value="GDH_ACT1"/>
    <property type="match status" value="1"/>
</dbReference>
<dbReference type="Pfam" id="PF05088">
    <property type="entry name" value="Bac_GDH_CD"/>
    <property type="match status" value="1"/>
</dbReference>
<evidence type="ECO:0000259" key="5">
    <source>
        <dbReference type="Pfam" id="PF21076"/>
    </source>
</evidence>
<gene>
    <name evidence="7" type="ORF">G3I74_05950</name>
</gene>
<evidence type="ECO:0000259" key="3">
    <source>
        <dbReference type="Pfam" id="PF21074"/>
    </source>
</evidence>
<dbReference type="InterPro" id="IPR048381">
    <property type="entry name" value="GDH_C"/>
</dbReference>
<proteinExistence type="predicted"/>
<keyword evidence="1" id="KW-0560">Oxidoreductase</keyword>
<dbReference type="InterPro" id="IPR046346">
    <property type="entry name" value="Aminoacid_DH-like_N_sf"/>
</dbReference>
<sequence length="1653" mass="185750">MSASEEAVKRERLDAVGREIIERGGSEADAGFAHAFLQRVPPAELAEAGVEELAAMARGMREFARQRLPGAARVRVYNPERERDGWQSPHTVVEIINDDMPFLVDSVVLALTRLGISAQLIIHPVLRIRRDQGGHWLEMCPAETDINGESMMHVQIDRQSYPETLSEIEQSIGDGLADVRRAVTDWPAMCERARAIARDFGGKDDRIGQLTCREAHDFFIWLADDHFTFLGYREYRIEERDGERVLRALPETGLGIMHPDHRSAPTRSLRELSRGAERQTADNPIIITKTNAKSTVHRGGYMDYISVLDFNEAGEVTGEKRIIGLFTSGAYIRRCQDTPLVRRKVEEVMQASGLRSNSHAGKALVHILESLPRDELFQASADELLELGTGILDLQERSQTRLFIRRERFGRFFSCLVFIPRDRFNTENREKIQAILKRSLKGERLDFTVQVGESKLARVNVIVRPRADGPVEFDLQAIEQRIKQAIRSWSDELAEILVREHGEDQGLELSRRFGEAFPASYTEEVSPHVASYDVAHAASLRNLDDLRMSLYRPRQRGDNGNRSDNSLRFKLFKHGQPIPLSEVLPMLENLGLRIVSERPYQLKLATGHPLWIQDFDMHPAGSQEINLAAVRDNFQAAFEQIWRGRCENDGFNRLILLAQLDWRQASLLRALAKYLLQTGMPFSQAYMEQTLASSPLVARLLVEYFERRLDPARHHEGKAQRATARRTLETHCKKLADGYDDAVLGEYLEEVCCTRDAAPDKEGAKLVRKTILRVLDSVASADQDRILRAFCDLVRAILRTGYFQQDRRGEPRDYVAFKLDSTRVPDLPRPRPDREVWVYSPRTEGIHLRGGSVARGGLRWSDRLADFRTEVLGLMRAQSVKNTMIVPVGAKGGFVVKQPPPGDDRDALMAEVVHCYRSFINGLLDITDNLDGEDVKPPRDVVRHDGDDPYLVVAADKGTATFSDIANAISAEHGFWLGDAFASGGSNGYDHKAMGITARGAWESVKRHFRELGTDIQRQPFTVVGIGDMAGDVFGNGMLLSRQICLKAAFNHMHIFLDPDPDPDASFGERERLFKLPRSTWADYDEALISEGGGVYSRQAKSIPLSQPVRDWLGVETESMAPHELIRALLASPVDLLWNGGIGTYVKAAGESHADVGDLANNLVRVDGRDLRCRVVGEGGNLGLTQRGRIEYALAGGRLNTDFIDNSAGVDCSDHEVNIKILLDQAVKEDRLAPAERNELLAEMTDEVASLVLRSNYLQTQAISMMESLTSNRLGAEAHLIAMLDRKGVLDRDLEDLPDEEQLRERVARGVGLTRPELALLMSYSKITLYQDVLDSDVPEDPYLSRELEDYFPAPLTERFADMMPGHRLWREIIATRVTNSIVNRMGAHFATRIREDTGADSATMAKAYTVAREVFRARDYWARIEALDNQVPAAQQTEAVLEMWNLLRQATRRLIALPGGRAIDISSKVDRFAPGLAEYEAQLPDLLDEELCAQLAERRQGLVEDGFPEDLASRVTAIRYLQPSLDIVDEAASQDLPVGRVAAIYFGLIDRLCLKWLRSQIEQLPVERQWHAHARGNLRDTLYGYHRQLTRRILAEKGEEADPVAAWFGDYQAETARVAVMLEEMRNTSAGDYPSLQVALNGIDQLLKATAQ</sequence>
<evidence type="ECO:0000259" key="6">
    <source>
        <dbReference type="Pfam" id="PF21077"/>
    </source>
</evidence>
<dbReference type="InterPro" id="IPR028971">
    <property type="entry name" value="NAD-GDH_cat"/>
</dbReference>
<feature type="domain" description="NAD-specific glutamate dehydrogenase C-terminal" evidence="3">
    <location>
        <begin position="1311"/>
        <end position="1644"/>
    </location>
</feature>
<dbReference type="RefSeq" id="WP_164210673.1">
    <property type="nucleotide sequence ID" value="NZ_JAAGSC010000039.1"/>
</dbReference>
<dbReference type="EMBL" id="JAAGSC010000039">
    <property type="protein sequence ID" value="NDY95270.1"/>
    <property type="molecule type" value="Genomic_DNA"/>
</dbReference>
<dbReference type="InterPro" id="IPR049062">
    <property type="entry name" value="NAD_Glu_DH_ACT2"/>
</dbReference>
<dbReference type="SUPFAM" id="SSF53223">
    <property type="entry name" value="Aminoacid dehydrogenase-like, N-terminal domain"/>
    <property type="match status" value="1"/>
</dbReference>
<feature type="domain" description="NAD-glutamate dehydrogenase ACT3" evidence="6">
    <location>
        <begin position="545"/>
        <end position="629"/>
    </location>
</feature>
<dbReference type="InterPro" id="IPR049059">
    <property type="entry name" value="NAD_Glu_DH_HM1"/>
</dbReference>
<dbReference type="InterPro" id="IPR049064">
    <property type="entry name" value="NAD_Glu_DH_ACT3"/>
</dbReference>
<keyword evidence="8" id="KW-1185">Reference proteome</keyword>
<evidence type="ECO:0000259" key="2">
    <source>
        <dbReference type="Pfam" id="PF05088"/>
    </source>
</evidence>